<dbReference type="Proteomes" id="UP000504615">
    <property type="component" value="Unplaced"/>
</dbReference>
<dbReference type="RefSeq" id="XP_025073627.1">
    <property type="nucleotide sequence ID" value="XM_025217842.1"/>
</dbReference>
<organism evidence="2 3">
    <name type="scientific">Pogonomyrmex barbatus</name>
    <name type="common">red harvester ant</name>
    <dbReference type="NCBI Taxonomy" id="144034"/>
    <lineage>
        <taxon>Eukaryota</taxon>
        <taxon>Metazoa</taxon>
        <taxon>Ecdysozoa</taxon>
        <taxon>Arthropoda</taxon>
        <taxon>Hexapoda</taxon>
        <taxon>Insecta</taxon>
        <taxon>Pterygota</taxon>
        <taxon>Neoptera</taxon>
        <taxon>Endopterygota</taxon>
        <taxon>Hymenoptera</taxon>
        <taxon>Apocrita</taxon>
        <taxon>Aculeata</taxon>
        <taxon>Formicoidea</taxon>
        <taxon>Formicidae</taxon>
        <taxon>Myrmicinae</taxon>
        <taxon>Pogonomyrmex</taxon>
    </lineage>
</organism>
<accession>A0A8N1S695</accession>
<evidence type="ECO:0000313" key="2">
    <source>
        <dbReference type="Proteomes" id="UP000504615"/>
    </source>
</evidence>
<feature type="chain" id="PRO_5035428100" evidence="1">
    <location>
        <begin position="28"/>
        <end position="244"/>
    </location>
</feature>
<gene>
    <name evidence="3" type="primary">LOC105425484</name>
</gene>
<evidence type="ECO:0000313" key="3">
    <source>
        <dbReference type="RefSeq" id="XP_025073627.1"/>
    </source>
</evidence>
<proteinExistence type="predicted"/>
<evidence type="ECO:0000256" key="1">
    <source>
        <dbReference type="SAM" id="SignalP"/>
    </source>
</evidence>
<sequence length="244" mass="28238">MHMKPVMQFRQSTIWLFKLVSINFAFAATSDWDACSGRLERALDALHRDSIKKNKLDEEDVGTMYQRELRSAPLEMFVSRMAVKLLENTKEPGGHWARVEQCLYDPDRNSLSTRVVFNDLLVSGMVSLMPRDIHHASISAESCRMTLRLRRAGIDFLTSPIARGRGQMRIRTESSFLEPRFASIYAYGCRPTRIDKQIKRQDKWPSYHLANINKVNIGKVSLSQTDKKKRHMHIAKKYVYCSPE</sequence>
<feature type="signal peptide" evidence="1">
    <location>
        <begin position="1"/>
        <end position="27"/>
    </location>
</feature>
<dbReference type="GeneID" id="105425484"/>
<protein>
    <submittedName>
        <fullName evidence="3">Uncharacterized protein LOC105425484</fullName>
    </submittedName>
</protein>
<dbReference type="AlphaFoldDB" id="A0A8N1S695"/>
<dbReference type="OrthoDB" id="6610013at2759"/>
<name>A0A8N1S695_9HYME</name>
<reference evidence="3" key="1">
    <citation type="submission" date="2025-08" db="UniProtKB">
        <authorList>
            <consortium name="RefSeq"/>
        </authorList>
    </citation>
    <scope>IDENTIFICATION</scope>
</reference>
<keyword evidence="2" id="KW-1185">Reference proteome</keyword>
<keyword evidence="1" id="KW-0732">Signal</keyword>